<dbReference type="PROSITE" id="PS51257">
    <property type="entry name" value="PROKAR_LIPOPROTEIN"/>
    <property type="match status" value="1"/>
</dbReference>
<evidence type="ECO:0000256" key="3">
    <source>
        <dbReference type="ARBA" id="ARBA00022989"/>
    </source>
</evidence>
<feature type="transmembrane region" description="Helical" evidence="5">
    <location>
        <begin position="21"/>
        <end position="47"/>
    </location>
</feature>
<dbReference type="AlphaFoldDB" id="A0A220S131"/>
<dbReference type="OrthoDB" id="6631425at2"/>
<evidence type="ECO:0000256" key="2">
    <source>
        <dbReference type="ARBA" id="ARBA00022692"/>
    </source>
</evidence>
<dbReference type="KEGG" id="nei:BG910_04950"/>
<evidence type="ECO:0000256" key="5">
    <source>
        <dbReference type="SAM" id="Phobius"/>
    </source>
</evidence>
<proteinExistence type="predicted"/>
<dbReference type="RefSeq" id="WP_089035887.1">
    <property type="nucleotide sequence ID" value="NZ_CP022278.1"/>
</dbReference>
<dbReference type="EMBL" id="CP022278">
    <property type="protein sequence ID" value="ASK27174.1"/>
    <property type="molecule type" value="Genomic_DNA"/>
</dbReference>
<comment type="subcellular location">
    <subcellularLocation>
        <location evidence="1">Membrane</location>
    </subcellularLocation>
</comment>
<protein>
    <recommendedName>
        <fullName evidence="9">Type IV secretion system protein VirB3</fullName>
    </recommendedName>
</protein>
<sequence>MQREDIHTEHHTFNALSRQAMVLGIPLPAVAACGFAGMMAALVLMPFLQGRALFFLLLPLPFLAFLHTICANDDQALRIYFYEVKYFLRRRNAKMFNGTNTILATKFGRQHSDYQRFFEQRAKGAARAVGFSTESLPTRYKQHR</sequence>
<feature type="transmembrane region" description="Helical" evidence="5">
    <location>
        <begin position="53"/>
        <end position="71"/>
    </location>
</feature>
<organism evidence="6 8">
    <name type="scientific">Neisseria chenwenguii</name>
    <dbReference type="NCBI Taxonomy" id="1853278"/>
    <lineage>
        <taxon>Bacteria</taxon>
        <taxon>Pseudomonadati</taxon>
        <taxon>Pseudomonadota</taxon>
        <taxon>Betaproteobacteria</taxon>
        <taxon>Neisseriales</taxon>
        <taxon>Neisseriaceae</taxon>
        <taxon>Neisseria</taxon>
    </lineage>
</organism>
<dbReference type="KEGG" id="nei:BG910_06625"/>
<name>A0A220S131_9NEIS</name>
<evidence type="ECO:0000313" key="6">
    <source>
        <dbReference type="EMBL" id="ASK27174.1"/>
    </source>
</evidence>
<dbReference type="Pfam" id="PF05101">
    <property type="entry name" value="VirB3"/>
    <property type="match status" value="1"/>
</dbReference>
<evidence type="ECO:0000256" key="4">
    <source>
        <dbReference type="ARBA" id="ARBA00023136"/>
    </source>
</evidence>
<dbReference type="GO" id="GO:0016020">
    <property type="term" value="C:membrane"/>
    <property type="evidence" value="ECO:0007669"/>
    <property type="project" value="UniProtKB-SubCell"/>
</dbReference>
<keyword evidence="4 5" id="KW-0472">Membrane</keyword>
<accession>A0A220S131</accession>
<keyword evidence="3 5" id="KW-1133">Transmembrane helix</keyword>
<dbReference type="EMBL" id="CP022278">
    <property type="protein sequence ID" value="ASK27458.1"/>
    <property type="molecule type" value="Genomic_DNA"/>
</dbReference>
<keyword evidence="8" id="KW-1185">Reference proteome</keyword>
<dbReference type="InterPro" id="IPR007792">
    <property type="entry name" value="T4SS_VirB3/TrbD/AvhB"/>
</dbReference>
<reference evidence="6 8" key="1">
    <citation type="submission" date="2017-06" db="EMBL/GenBank/DDBJ databases">
        <title>Neisseria chenwenguii sp. nov., isolated from the intestinal contents of Tibetan Plateau Pika in Yushu, Qinghai Province, China.</title>
        <authorList>
            <person name="Zhang G."/>
        </authorList>
    </citation>
    <scope>NUCLEOTIDE SEQUENCE [LARGE SCALE GENOMIC DNA]</scope>
    <source>
        <strain evidence="6 8">10023</strain>
    </source>
</reference>
<dbReference type="Proteomes" id="UP000198238">
    <property type="component" value="Chromosome"/>
</dbReference>
<evidence type="ECO:0000313" key="7">
    <source>
        <dbReference type="EMBL" id="ASK27458.1"/>
    </source>
</evidence>
<evidence type="ECO:0008006" key="9">
    <source>
        <dbReference type="Google" id="ProtNLM"/>
    </source>
</evidence>
<evidence type="ECO:0000313" key="8">
    <source>
        <dbReference type="Proteomes" id="UP000198238"/>
    </source>
</evidence>
<evidence type="ECO:0000256" key="1">
    <source>
        <dbReference type="ARBA" id="ARBA00004370"/>
    </source>
</evidence>
<gene>
    <name evidence="6" type="ORF">BG910_04950</name>
    <name evidence="7" type="ORF">BG910_06625</name>
</gene>
<keyword evidence="2 5" id="KW-0812">Transmembrane</keyword>